<dbReference type="Proteomes" id="UP001300763">
    <property type="component" value="Unassembled WGS sequence"/>
</dbReference>
<evidence type="ECO:0008006" key="4">
    <source>
        <dbReference type="Google" id="ProtNLM"/>
    </source>
</evidence>
<protein>
    <recommendedName>
        <fullName evidence="4">STAS domain-containing protein</fullName>
    </recommendedName>
</protein>
<feature type="compositionally biased region" description="Gly residues" evidence="1">
    <location>
        <begin position="128"/>
        <end position="137"/>
    </location>
</feature>
<dbReference type="InterPro" id="IPR036513">
    <property type="entry name" value="STAS_dom_sf"/>
</dbReference>
<dbReference type="RefSeq" id="WP_274202638.1">
    <property type="nucleotide sequence ID" value="NZ_JAQZAO010000010.1"/>
</dbReference>
<gene>
    <name evidence="2" type="ORF">PGB27_22415</name>
</gene>
<sequence length="153" mass="15815">MIGAEHRDEPTIAMRAYAGNGLAVAVGGVVDSGMLDRLRALSDDPRLAGPSGGELVLDLSQVQHSVPGLTTVLDQLCRRRAREGCRVELRSPPSSLADELEGATLTEAFTIFDAVHRAPPWAAYLSPGAGGRPGRSPGGDASMAPSSAASRLG</sequence>
<evidence type="ECO:0000313" key="3">
    <source>
        <dbReference type="Proteomes" id="UP001300763"/>
    </source>
</evidence>
<reference evidence="2 3" key="1">
    <citation type="submission" date="2023-02" db="EMBL/GenBank/DDBJ databases">
        <title>Genome sequencing required for Actinomycetospora new species description.</title>
        <authorList>
            <person name="Saimee Y."/>
            <person name="Duangmal K."/>
        </authorList>
    </citation>
    <scope>NUCLEOTIDE SEQUENCE [LARGE SCALE GENOMIC DNA]</scope>
    <source>
        <strain evidence="2 3">DW7H6</strain>
    </source>
</reference>
<evidence type="ECO:0000256" key="1">
    <source>
        <dbReference type="SAM" id="MobiDB-lite"/>
    </source>
</evidence>
<organism evidence="2 3">
    <name type="scientific">Actinomycetospora lemnae</name>
    <dbReference type="NCBI Taxonomy" id="3019891"/>
    <lineage>
        <taxon>Bacteria</taxon>
        <taxon>Bacillati</taxon>
        <taxon>Actinomycetota</taxon>
        <taxon>Actinomycetes</taxon>
        <taxon>Pseudonocardiales</taxon>
        <taxon>Pseudonocardiaceae</taxon>
        <taxon>Actinomycetospora</taxon>
    </lineage>
</organism>
<dbReference type="EMBL" id="JAQZAO010000010">
    <property type="protein sequence ID" value="MDD7968109.1"/>
    <property type="molecule type" value="Genomic_DNA"/>
</dbReference>
<comment type="caution">
    <text evidence="2">The sequence shown here is derived from an EMBL/GenBank/DDBJ whole genome shotgun (WGS) entry which is preliminary data.</text>
</comment>
<keyword evidence="3" id="KW-1185">Reference proteome</keyword>
<dbReference type="Gene3D" id="3.30.750.24">
    <property type="entry name" value="STAS domain"/>
    <property type="match status" value="1"/>
</dbReference>
<accession>A0ABT5SZ86</accession>
<feature type="compositionally biased region" description="Polar residues" evidence="1">
    <location>
        <begin position="144"/>
        <end position="153"/>
    </location>
</feature>
<dbReference type="SUPFAM" id="SSF52091">
    <property type="entry name" value="SpoIIaa-like"/>
    <property type="match status" value="1"/>
</dbReference>
<evidence type="ECO:0000313" key="2">
    <source>
        <dbReference type="EMBL" id="MDD7968109.1"/>
    </source>
</evidence>
<feature type="region of interest" description="Disordered" evidence="1">
    <location>
        <begin position="126"/>
        <end position="153"/>
    </location>
</feature>
<name>A0ABT5SZ86_9PSEU</name>
<proteinExistence type="predicted"/>